<evidence type="ECO:0000313" key="2">
    <source>
        <dbReference type="EMBL" id="KCZ80925.1"/>
    </source>
</evidence>
<name>A0A059F183_9MICR</name>
<keyword evidence="1" id="KW-0812">Transmembrane</keyword>
<feature type="transmembrane region" description="Helical" evidence="1">
    <location>
        <begin position="151"/>
        <end position="169"/>
    </location>
</feature>
<organism evidence="2 3">
    <name type="scientific">Anncaliia algerae PRA339</name>
    <dbReference type="NCBI Taxonomy" id="1288291"/>
    <lineage>
        <taxon>Eukaryota</taxon>
        <taxon>Fungi</taxon>
        <taxon>Fungi incertae sedis</taxon>
        <taxon>Microsporidia</taxon>
        <taxon>Tubulinosematoidea</taxon>
        <taxon>Tubulinosematidae</taxon>
        <taxon>Anncaliia</taxon>
    </lineage>
</organism>
<sequence>MTGIKPKQNIRNPLFKSLEEQKNNILHIKNKIEAIETPSRHVETSRFKKYLKKLTIPWLECGEIIFIITAVSLGFFKFDNYLYFNCIFYASFLSFTSKLLKNLHVAIYDLYFITVYIIDLLRYIFVLLYVFRREISQTKNMDHGFSGWPYYYQYSLIYLSLYLMSTNTFRYYKIYSISSICIITIVLYFFSLISILLLNFVSIIFSIIFASFFASVIIFKYLFNRKYLKEKFNEIQENNGKFNILRFSTLTIHYILFLIVLDKGDFNEMIYN</sequence>
<dbReference type="VEuPathDB" id="MicrosporidiaDB:H312_01643"/>
<dbReference type="HOGENOM" id="CLU_1001047_0_0_1"/>
<dbReference type="AlphaFoldDB" id="A0A059F183"/>
<dbReference type="Proteomes" id="UP000030655">
    <property type="component" value="Unassembled WGS sequence"/>
</dbReference>
<accession>A0A059F183</accession>
<feature type="transmembrane region" description="Helical" evidence="1">
    <location>
        <begin position="176"/>
        <end position="197"/>
    </location>
</feature>
<keyword evidence="1" id="KW-1133">Transmembrane helix</keyword>
<feature type="transmembrane region" description="Helical" evidence="1">
    <location>
        <begin position="82"/>
        <end position="100"/>
    </location>
</feature>
<feature type="transmembrane region" description="Helical" evidence="1">
    <location>
        <begin position="56"/>
        <end position="76"/>
    </location>
</feature>
<feature type="transmembrane region" description="Helical" evidence="1">
    <location>
        <begin position="203"/>
        <end position="223"/>
    </location>
</feature>
<keyword evidence="1" id="KW-0472">Membrane</keyword>
<feature type="transmembrane region" description="Helical" evidence="1">
    <location>
        <begin position="107"/>
        <end position="131"/>
    </location>
</feature>
<keyword evidence="3" id="KW-1185">Reference proteome</keyword>
<dbReference type="OrthoDB" id="10353611at2759"/>
<proteinExistence type="predicted"/>
<evidence type="ECO:0000256" key="1">
    <source>
        <dbReference type="SAM" id="Phobius"/>
    </source>
</evidence>
<protein>
    <submittedName>
        <fullName evidence="2">Uncharacterized protein</fullName>
    </submittedName>
</protein>
<reference evidence="3" key="1">
    <citation type="submission" date="2013-02" db="EMBL/GenBank/DDBJ databases">
        <authorList>
            <consortium name="The Broad Institute Genome Sequencing Platform"/>
            <person name="Cuomo C."/>
            <person name="Becnel J."/>
            <person name="Sanscrainte N."/>
            <person name="Walker B."/>
            <person name="Young S.K."/>
            <person name="Zeng Q."/>
            <person name="Gargeya S."/>
            <person name="Fitzgerald M."/>
            <person name="Haas B."/>
            <person name="Abouelleil A."/>
            <person name="Alvarado L."/>
            <person name="Arachchi H.M."/>
            <person name="Berlin A.M."/>
            <person name="Chapman S.B."/>
            <person name="Dewar J."/>
            <person name="Goldberg J."/>
            <person name="Griggs A."/>
            <person name="Gujja S."/>
            <person name="Hansen M."/>
            <person name="Howarth C."/>
            <person name="Imamovic A."/>
            <person name="Larimer J."/>
            <person name="McCowan C."/>
            <person name="Murphy C."/>
            <person name="Neiman D."/>
            <person name="Pearson M."/>
            <person name="Priest M."/>
            <person name="Roberts A."/>
            <person name="Saif S."/>
            <person name="Shea T."/>
            <person name="Sisk P."/>
            <person name="Sykes S."/>
            <person name="Wortman J."/>
            <person name="Nusbaum C."/>
            <person name="Birren B."/>
        </authorList>
    </citation>
    <scope>NUCLEOTIDE SEQUENCE [LARGE SCALE GENOMIC DNA]</scope>
    <source>
        <strain evidence="3">PRA339</strain>
    </source>
</reference>
<dbReference type="EMBL" id="KK365157">
    <property type="protein sequence ID" value="KCZ80925.1"/>
    <property type="molecule type" value="Genomic_DNA"/>
</dbReference>
<feature type="transmembrane region" description="Helical" evidence="1">
    <location>
        <begin position="244"/>
        <end position="261"/>
    </location>
</feature>
<reference evidence="2 3" key="2">
    <citation type="submission" date="2014-03" db="EMBL/GenBank/DDBJ databases">
        <title>The Genome Sequence of Anncaliia algerae insect isolate PRA339.</title>
        <authorList>
            <consortium name="The Broad Institute Genome Sequencing Platform"/>
            <consortium name="The Broad Institute Genome Sequencing Center for Infectious Disease"/>
            <person name="Cuomo C."/>
            <person name="Becnel J."/>
            <person name="Sanscrainte N."/>
            <person name="Walker B."/>
            <person name="Young S.K."/>
            <person name="Zeng Q."/>
            <person name="Gargeya S."/>
            <person name="Fitzgerald M."/>
            <person name="Haas B."/>
            <person name="Abouelleil A."/>
            <person name="Alvarado L."/>
            <person name="Arachchi H.M."/>
            <person name="Berlin A.M."/>
            <person name="Chapman S.B."/>
            <person name="Dewar J."/>
            <person name="Goldberg J."/>
            <person name="Griggs A."/>
            <person name="Gujja S."/>
            <person name="Hansen M."/>
            <person name="Howarth C."/>
            <person name="Imamovic A."/>
            <person name="Larimer J."/>
            <person name="McCowan C."/>
            <person name="Murphy C."/>
            <person name="Neiman D."/>
            <person name="Pearson M."/>
            <person name="Priest M."/>
            <person name="Roberts A."/>
            <person name="Saif S."/>
            <person name="Shea T."/>
            <person name="Sisk P."/>
            <person name="Sykes S."/>
            <person name="Wortman J."/>
            <person name="Nusbaum C."/>
            <person name="Birren B."/>
        </authorList>
    </citation>
    <scope>NUCLEOTIDE SEQUENCE [LARGE SCALE GENOMIC DNA]</scope>
    <source>
        <strain evidence="2 3">PRA339</strain>
    </source>
</reference>
<evidence type="ECO:0000313" key="3">
    <source>
        <dbReference type="Proteomes" id="UP000030655"/>
    </source>
</evidence>
<gene>
    <name evidence="2" type="ORF">H312_01643</name>
</gene>